<feature type="domain" description="BRCT" evidence="2">
    <location>
        <begin position="87"/>
        <end position="149"/>
    </location>
</feature>
<dbReference type="Proteomes" id="UP001197093">
    <property type="component" value="Unassembled WGS sequence"/>
</dbReference>
<sequence length="338" mass="37200">MRVRKEKPIFRGLTIAGAGNLGGSAQWTDANIARWVELREGKFVRVSAGPGHGSASASGPIPRNGDVIPGADGGGGGGGGGAGCGHGKVGKGLGEEVTHVVCTGEEFRRMGGVVKAALKRPKTCQIITLDWLEDSMFAKRRLPEEPYSHLRVLKRERERERMRLRVIKGLEKAVREVNPNLYHIYCDDLFWYKVELTREGEEAGVQERYELSLFESNNARPHLYWFVAKYFKKKGDSQPKIHRPSHAPGVFAREFAEFEDFFRIKTGIPWAQRLIKAGTTEKTFFQYQPPTGGKPVGWVPAECIPADAVEVATGDGAVRNAHDSSGQKGPKSVCTEGK</sequence>
<evidence type="ECO:0000313" key="3">
    <source>
        <dbReference type="EMBL" id="KAG7290267.1"/>
    </source>
</evidence>
<organism evidence="3 4">
    <name type="scientific">Staphylotrichum longicolle</name>
    <dbReference type="NCBI Taxonomy" id="669026"/>
    <lineage>
        <taxon>Eukaryota</taxon>
        <taxon>Fungi</taxon>
        <taxon>Dikarya</taxon>
        <taxon>Ascomycota</taxon>
        <taxon>Pezizomycotina</taxon>
        <taxon>Sordariomycetes</taxon>
        <taxon>Sordariomycetidae</taxon>
        <taxon>Sordariales</taxon>
        <taxon>Chaetomiaceae</taxon>
        <taxon>Staphylotrichum</taxon>
    </lineage>
</organism>
<dbReference type="Gene3D" id="3.40.50.10190">
    <property type="entry name" value="BRCT domain"/>
    <property type="match status" value="1"/>
</dbReference>
<gene>
    <name evidence="3" type="ORF">NEMBOFW57_000266</name>
</gene>
<feature type="region of interest" description="Disordered" evidence="1">
    <location>
        <begin position="49"/>
        <end position="82"/>
    </location>
</feature>
<evidence type="ECO:0000256" key="1">
    <source>
        <dbReference type="SAM" id="MobiDB-lite"/>
    </source>
</evidence>
<proteinExistence type="predicted"/>
<dbReference type="InterPro" id="IPR001357">
    <property type="entry name" value="BRCT_dom"/>
</dbReference>
<feature type="compositionally biased region" description="Gly residues" evidence="1">
    <location>
        <begin position="71"/>
        <end position="82"/>
    </location>
</feature>
<dbReference type="PROSITE" id="PS50172">
    <property type="entry name" value="BRCT"/>
    <property type="match status" value="1"/>
</dbReference>
<evidence type="ECO:0000313" key="4">
    <source>
        <dbReference type="Proteomes" id="UP001197093"/>
    </source>
</evidence>
<feature type="compositionally biased region" description="Low complexity" evidence="1">
    <location>
        <begin position="49"/>
        <end position="70"/>
    </location>
</feature>
<name>A0AAD4HZP7_9PEZI</name>
<evidence type="ECO:0000259" key="2">
    <source>
        <dbReference type="PROSITE" id="PS50172"/>
    </source>
</evidence>
<dbReference type="SUPFAM" id="SSF52113">
    <property type="entry name" value="BRCT domain"/>
    <property type="match status" value="1"/>
</dbReference>
<keyword evidence="4" id="KW-1185">Reference proteome</keyword>
<dbReference type="AlphaFoldDB" id="A0AAD4HZP7"/>
<protein>
    <recommendedName>
        <fullName evidence="2">BRCT domain-containing protein</fullName>
    </recommendedName>
</protein>
<dbReference type="EMBL" id="JAHCVI010000001">
    <property type="protein sequence ID" value="KAG7290267.1"/>
    <property type="molecule type" value="Genomic_DNA"/>
</dbReference>
<feature type="region of interest" description="Disordered" evidence="1">
    <location>
        <begin position="318"/>
        <end position="338"/>
    </location>
</feature>
<accession>A0AAD4HZP7</accession>
<dbReference type="InterPro" id="IPR036420">
    <property type="entry name" value="BRCT_dom_sf"/>
</dbReference>
<comment type="caution">
    <text evidence="3">The sequence shown here is derived from an EMBL/GenBank/DDBJ whole genome shotgun (WGS) entry which is preliminary data.</text>
</comment>
<reference evidence="3" key="1">
    <citation type="submission" date="2023-02" db="EMBL/GenBank/DDBJ databases">
        <authorList>
            <person name="Palmer J.M."/>
        </authorList>
    </citation>
    <scope>NUCLEOTIDE SEQUENCE</scope>
    <source>
        <strain evidence="3">FW57</strain>
    </source>
</reference>